<accession>A0AA88DPH1</accession>
<evidence type="ECO:0000313" key="3">
    <source>
        <dbReference type="Proteomes" id="UP001187192"/>
    </source>
</evidence>
<feature type="compositionally biased region" description="Basic and acidic residues" evidence="1">
    <location>
        <begin position="14"/>
        <end position="44"/>
    </location>
</feature>
<feature type="region of interest" description="Disordered" evidence="1">
    <location>
        <begin position="1"/>
        <end position="127"/>
    </location>
</feature>
<protein>
    <submittedName>
        <fullName evidence="2">Uncharacterized protein</fullName>
    </submittedName>
</protein>
<sequence>MGGRRAAGGGGAKGLEEREEEKREKWEEREREEREKRREREEKRRERKGKRERGVAGGRPAGAGAGGGRAGGESPLERGEEREKGKEREKRIERKSPAAAPGRGPDVDRRHPSPATERSPTTEKILGGKYYVRDHDSTANLDCDGLLETNLGRGVSQAMRLQWPLQFTFAGRRMSRLFRGDRDFHHVSFPATSGGKGLPGDVDWRAVTIDSHCRRGSCRRWEVVACHFSSIAAKDDNFTTSCRCCHGCGQISQSSHCCNGEGRTEKLVATIGHRRSWEGHPIAIFMGDLRKKERARLVLVAVAFFGHDRNLLNVMIKSRHRHDLDSVAIQSRAVAVVISDRRGESERHTYEREMKIPREERYPWVFLKFYLY</sequence>
<feature type="compositionally biased region" description="Basic and acidic residues" evidence="1">
    <location>
        <begin position="75"/>
        <end position="96"/>
    </location>
</feature>
<proteinExistence type="predicted"/>
<evidence type="ECO:0000256" key="1">
    <source>
        <dbReference type="SAM" id="MobiDB-lite"/>
    </source>
</evidence>
<dbReference type="AlphaFoldDB" id="A0AA88DPH1"/>
<evidence type="ECO:0000313" key="2">
    <source>
        <dbReference type="EMBL" id="GMN59162.1"/>
    </source>
</evidence>
<feature type="compositionally biased region" description="Gly residues" evidence="1">
    <location>
        <begin position="55"/>
        <end position="71"/>
    </location>
</feature>
<dbReference type="Proteomes" id="UP001187192">
    <property type="component" value="Unassembled WGS sequence"/>
</dbReference>
<organism evidence="2 3">
    <name type="scientific">Ficus carica</name>
    <name type="common">Common fig</name>
    <dbReference type="NCBI Taxonomy" id="3494"/>
    <lineage>
        <taxon>Eukaryota</taxon>
        <taxon>Viridiplantae</taxon>
        <taxon>Streptophyta</taxon>
        <taxon>Embryophyta</taxon>
        <taxon>Tracheophyta</taxon>
        <taxon>Spermatophyta</taxon>
        <taxon>Magnoliopsida</taxon>
        <taxon>eudicotyledons</taxon>
        <taxon>Gunneridae</taxon>
        <taxon>Pentapetalae</taxon>
        <taxon>rosids</taxon>
        <taxon>fabids</taxon>
        <taxon>Rosales</taxon>
        <taxon>Moraceae</taxon>
        <taxon>Ficeae</taxon>
        <taxon>Ficus</taxon>
    </lineage>
</organism>
<reference evidence="2" key="1">
    <citation type="submission" date="2023-07" db="EMBL/GenBank/DDBJ databases">
        <title>draft genome sequence of fig (Ficus carica).</title>
        <authorList>
            <person name="Takahashi T."/>
            <person name="Nishimura K."/>
        </authorList>
    </citation>
    <scope>NUCLEOTIDE SEQUENCE</scope>
</reference>
<comment type="caution">
    <text evidence="2">The sequence shown here is derived from an EMBL/GenBank/DDBJ whole genome shotgun (WGS) entry which is preliminary data.</text>
</comment>
<keyword evidence="3" id="KW-1185">Reference proteome</keyword>
<name>A0AA88DPH1_FICCA</name>
<dbReference type="EMBL" id="BTGU01000084">
    <property type="protein sequence ID" value="GMN59162.1"/>
    <property type="molecule type" value="Genomic_DNA"/>
</dbReference>
<gene>
    <name evidence="2" type="ORF">TIFTF001_028256</name>
</gene>
<feature type="compositionally biased region" description="Gly residues" evidence="1">
    <location>
        <begin position="1"/>
        <end position="13"/>
    </location>
</feature>